<dbReference type="RefSeq" id="WP_203828618.1">
    <property type="nucleotide sequence ID" value="NZ_BAAATY010000029.1"/>
</dbReference>
<dbReference type="PANTHER" id="PTHR34069:SF2">
    <property type="entry name" value="BETA-KETOACYL-[ACYL-CARRIER-PROTEIN] SYNTHASE III"/>
    <property type="match status" value="1"/>
</dbReference>
<gene>
    <name evidence="5" type="primary">fabH5</name>
    <name evidence="5" type="ORF">Apa02nite_067130</name>
</gene>
<dbReference type="SUPFAM" id="SSF53901">
    <property type="entry name" value="Thiolase-like"/>
    <property type="match status" value="2"/>
</dbReference>
<keyword evidence="2" id="KW-0012">Acyltransferase</keyword>
<dbReference type="Pfam" id="PF08541">
    <property type="entry name" value="ACP_syn_III_C"/>
    <property type="match status" value="1"/>
</dbReference>
<evidence type="ECO:0000259" key="3">
    <source>
        <dbReference type="Pfam" id="PF08541"/>
    </source>
</evidence>
<name>A0ABQ4BJ03_9ACTN</name>
<dbReference type="InterPro" id="IPR013747">
    <property type="entry name" value="ACP_syn_III_C"/>
</dbReference>
<feature type="domain" description="Beta-ketoacyl-[acyl-carrier-protein] synthase III C-terminal" evidence="3">
    <location>
        <begin position="226"/>
        <end position="302"/>
    </location>
</feature>
<dbReference type="InterPro" id="IPR016039">
    <property type="entry name" value="Thiolase-like"/>
</dbReference>
<dbReference type="PANTHER" id="PTHR34069">
    <property type="entry name" value="3-OXOACYL-[ACYL-CARRIER-PROTEIN] SYNTHASE 3"/>
    <property type="match status" value="1"/>
</dbReference>
<reference evidence="5 6" key="1">
    <citation type="submission" date="2021-01" db="EMBL/GenBank/DDBJ databases">
        <title>Whole genome shotgun sequence of Actinoplanes palleronii NBRC 14916.</title>
        <authorList>
            <person name="Komaki H."/>
            <person name="Tamura T."/>
        </authorList>
    </citation>
    <scope>NUCLEOTIDE SEQUENCE [LARGE SCALE GENOMIC DNA]</scope>
    <source>
        <strain evidence="5 6">NBRC 14916</strain>
    </source>
</reference>
<dbReference type="InterPro" id="IPR013751">
    <property type="entry name" value="ACP_syn_III_N"/>
</dbReference>
<keyword evidence="6" id="KW-1185">Reference proteome</keyword>
<evidence type="ECO:0000313" key="5">
    <source>
        <dbReference type="EMBL" id="GIE70605.1"/>
    </source>
</evidence>
<comment type="caution">
    <text evidence="5">The sequence shown here is derived from an EMBL/GenBank/DDBJ whole genome shotgun (WGS) entry which is preliminary data.</text>
</comment>
<dbReference type="Pfam" id="PF08545">
    <property type="entry name" value="ACP_syn_III"/>
    <property type="match status" value="1"/>
</dbReference>
<evidence type="ECO:0000256" key="1">
    <source>
        <dbReference type="ARBA" id="ARBA00022679"/>
    </source>
</evidence>
<dbReference type="Gene3D" id="3.40.47.10">
    <property type="match status" value="1"/>
</dbReference>
<evidence type="ECO:0000256" key="2">
    <source>
        <dbReference type="ARBA" id="ARBA00023315"/>
    </source>
</evidence>
<evidence type="ECO:0000259" key="4">
    <source>
        <dbReference type="Pfam" id="PF08545"/>
    </source>
</evidence>
<organism evidence="5 6">
    <name type="scientific">Actinoplanes palleronii</name>
    <dbReference type="NCBI Taxonomy" id="113570"/>
    <lineage>
        <taxon>Bacteria</taxon>
        <taxon>Bacillati</taxon>
        <taxon>Actinomycetota</taxon>
        <taxon>Actinomycetes</taxon>
        <taxon>Micromonosporales</taxon>
        <taxon>Micromonosporaceae</taxon>
        <taxon>Actinoplanes</taxon>
    </lineage>
</organism>
<feature type="domain" description="Beta-ketoacyl-[acyl-carrier-protein] synthase III N-terminal" evidence="4">
    <location>
        <begin position="105"/>
        <end position="170"/>
    </location>
</feature>
<proteinExistence type="predicted"/>
<protein>
    <submittedName>
        <fullName evidence="5">3-oxoacyl-[acyl-carrier-protein] synthase 3 protein 5</fullName>
    </submittedName>
</protein>
<evidence type="ECO:0000313" key="6">
    <source>
        <dbReference type="Proteomes" id="UP000624709"/>
    </source>
</evidence>
<dbReference type="Proteomes" id="UP000624709">
    <property type="component" value="Unassembled WGS sequence"/>
</dbReference>
<accession>A0ABQ4BJ03</accession>
<keyword evidence="1" id="KW-0808">Transferase</keyword>
<dbReference type="EMBL" id="BOMS01000108">
    <property type="protein sequence ID" value="GIE70605.1"/>
    <property type="molecule type" value="Genomic_DNA"/>
</dbReference>
<sequence length="312" mass="32850">MSAGITDIAVAKPREVIENDHFTSIGLTDEWIRRRSGIAARSWLPDKTPLAEVAAEACAPIVTRMPDPSSIGALIVISTSIDRRVPGLAPDVAERTCLGPGVLAFDLNAACCGFVYGLVTALSLCDAGRAGSVLVCSVEAMSRLVNRADRQTACIFADGSAAVLVENRPEFSAFRHTAGCDGTQQALMREEAGGIRLDGMQVFDRAVRRMSESARYLFDSDPAPTVVVGHQANGRILEQVRAFTADLGVPFVNRIERSGNTSSASIPLAFAEELAGGTLPTAGRLGAVAYGAGEAWGGVAVDYRITDDVIAP</sequence>